<keyword evidence="2" id="KW-1185">Reference proteome</keyword>
<gene>
    <name evidence="1" type="ORF">Cch01nite_18640</name>
</gene>
<reference evidence="1" key="1">
    <citation type="submission" date="2021-01" db="EMBL/GenBank/DDBJ databases">
        <title>Whole genome shotgun sequence of Cellulomonas chitinilytica NBRC 110799.</title>
        <authorList>
            <person name="Komaki H."/>
            <person name="Tamura T."/>
        </authorList>
    </citation>
    <scope>NUCLEOTIDE SEQUENCE</scope>
    <source>
        <strain evidence="1">NBRC 110799</strain>
    </source>
</reference>
<accession>A0A919TYZ8</accession>
<protein>
    <submittedName>
        <fullName evidence="1">Uncharacterized protein</fullName>
    </submittedName>
</protein>
<evidence type="ECO:0000313" key="2">
    <source>
        <dbReference type="Proteomes" id="UP000632740"/>
    </source>
</evidence>
<dbReference type="RefSeq" id="WP_203751810.1">
    <property type="nucleotide sequence ID" value="NZ_BONK01000005.1"/>
</dbReference>
<dbReference type="EMBL" id="BONK01000005">
    <property type="protein sequence ID" value="GIG21140.1"/>
    <property type="molecule type" value="Genomic_DNA"/>
</dbReference>
<dbReference type="Proteomes" id="UP000632740">
    <property type="component" value="Unassembled WGS sequence"/>
</dbReference>
<dbReference type="AlphaFoldDB" id="A0A919TYZ8"/>
<comment type="caution">
    <text evidence="1">The sequence shown here is derived from an EMBL/GenBank/DDBJ whole genome shotgun (WGS) entry which is preliminary data.</text>
</comment>
<name>A0A919TYZ8_9CELL</name>
<sequence>MSAGNDELGSVRRHLGQAQAEIVSVKRVREVARLLEGVGNAGLPEQVALEHAAAVSQAVSARTVVEHVAVWASAADRAVDDVVADTSATRSVLRSPVRVDDDLGLLERLCALGSEVAAEGERRLVAAGTMVSAARAELDSYARRELGPAEVQAASSARSQVDAVGAAIDLMWASASAMRTHMHDAAQVAAGIAQRRAAPQRDGPAADVGLEVTSYESAAKVAACPEASTRLQTAQRSAWLQGVGSRPGLRR</sequence>
<proteinExistence type="predicted"/>
<evidence type="ECO:0000313" key="1">
    <source>
        <dbReference type="EMBL" id="GIG21140.1"/>
    </source>
</evidence>
<organism evidence="1 2">
    <name type="scientific">Cellulomonas chitinilytica</name>
    <dbReference type="NCBI Taxonomy" id="398759"/>
    <lineage>
        <taxon>Bacteria</taxon>
        <taxon>Bacillati</taxon>
        <taxon>Actinomycetota</taxon>
        <taxon>Actinomycetes</taxon>
        <taxon>Micrococcales</taxon>
        <taxon>Cellulomonadaceae</taxon>
        <taxon>Cellulomonas</taxon>
    </lineage>
</organism>